<dbReference type="EMBL" id="FVZE01000014">
    <property type="protein sequence ID" value="SLK11349.1"/>
    <property type="molecule type" value="Genomic_DNA"/>
</dbReference>
<proteinExistence type="predicted"/>
<dbReference type="AlphaFoldDB" id="A0A1U6ITM1"/>
<dbReference type="RefSeq" id="WP_139384110.1">
    <property type="nucleotide sequence ID" value="NZ_FVZE01000014.1"/>
</dbReference>
<dbReference type="Proteomes" id="UP000190989">
    <property type="component" value="Unassembled WGS sequence"/>
</dbReference>
<protein>
    <submittedName>
        <fullName evidence="1">Uncharacterized protein</fullName>
    </submittedName>
</protein>
<evidence type="ECO:0000313" key="1">
    <source>
        <dbReference type="EMBL" id="SLK11349.1"/>
    </source>
</evidence>
<dbReference type="STRING" id="428990.SAMN06295987_11427"/>
<accession>A0A1U6ITM1</accession>
<gene>
    <name evidence="1" type="ORF">SAMN06295987_11427</name>
</gene>
<sequence>MKLSVLASSAQFLASAGSRIRYQRLRPALARLGCSIDVATIDSLGAEEPLSPSVTYLFSKIQDARGLALARELRAKGARVGVDLFDDYFSQLSDARFAPQRLWLEQMAHNSDFFLCSTPRMQHVAKTYFGDTPGHVLNDPFSTFEPDRLAAVIENKRRRALETRVIRVVWFGMGDNPNFPVGLHDLVSYGRLLKSFVTTGFEVDLKVLTNLRALDGGGLAMLRRLPFRPAVEEWTEAREVACLEDSLVAFLPVNAQGFSIAKSLNRAVTALTGGTQVLCAGYPLYAPLHDFLYHRPEALIKDLNEGNLRVSRSHFSALREQLDKLSNPDVEAAALCTFLETVNSPIGTNIAGITKPPEQPRLAIIHGERTTGAIHKFAQRRDWLSLASPVTPTGIACDAHLSVFTSAGRVSIRLNARATDWLRPEARTCVHPIEDVRGGFVLELFPDDLGISIDPALAHLAQMPREGMTGTRMALQPRVSYHVRAIYSELFGPLDFIDSELNPLLCEARELEKQANRACP</sequence>
<name>A0A1U6ITM1_9SPHN</name>
<keyword evidence="2" id="KW-1185">Reference proteome</keyword>
<reference evidence="2" key="1">
    <citation type="submission" date="2017-02" db="EMBL/GenBank/DDBJ databases">
        <authorList>
            <person name="Varghese N."/>
            <person name="Submissions S."/>
        </authorList>
    </citation>
    <scope>NUCLEOTIDE SEQUENCE [LARGE SCALE GENOMIC DNA]</scope>
    <source>
        <strain evidence="2">SM117</strain>
    </source>
</reference>
<organism evidence="1 2">
    <name type="scientific">Novosphingobium mathurense</name>
    <dbReference type="NCBI Taxonomy" id="428990"/>
    <lineage>
        <taxon>Bacteria</taxon>
        <taxon>Pseudomonadati</taxon>
        <taxon>Pseudomonadota</taxon>
        <taxon>Alphaproteobacteria</taxon>
        <taxon>Sphingomonadales</taxon>
        <taxon>Sphingomonadaceae</taxon>
        <taxon>Novosphingobium</taxon>
    </lineage>
</organism>
<evidence type="ECO:0000313" key="2">
    <source>
        <dbReference type="Proteomes" id="UP000190989"/>
    </source>
</evidence>